<keyword evidence="4" id="KW-1185">Reference proteome</keyword>
<protein>
    <recommendedName>
        <fullName evidence="2">Clr5 domain-containing protein</fullName>
    </recommendedName>
</protein>
<evidence type="ECO:0000313" key="3">
    <source>
        <dbReference type="EMBL" id="KAF2963445.1"/>
    </source>
</evidence>
<dbReference type="OrthoDB" id="5232826at2759"/>
<evidence type="ECO:0000313" key="4">
    <source>
        <dbReference type="Proteomes" id="UP000481858"/>
    </source>
</evidence>
<dbReference type="EMBL" id="WUBL01000204">
    <property type="protein sequence ID" value="KAF2963445.1"/>
    <property type="molecule type" value="Genomic_DNA"/>
</dbReference>
<feature type="domain" description="Clr5" evidence="2">
    <location>
        <begin position="20"/>
        <end position="70"/>
    </location>
</feature>
<accession>A0A7C8ILK6</accession>
<dbReference type="Proteomes" id="UP000481858">
    <property type="component" value="Unassembled WGS sequence"/>
</dbReference>
<dbReference type="InterPro" id="IPR011990">
    <property type="entry name" value="TPR-like_helical_dom_sf"/>
</dbReference>
<organism evidence="3 4">
    <name type="scientific">Xylaria multiplex</name>
    <dbReference type="NCBI Taxonomy" id="323545"/>
    <lineage>
        <taxon>Eukaryota</taxon>
        <taxon>Fungi</taxon>
        <taxon>Dikarya</taxon>
        <taxon>Ascomycota</taxon>
        <taxon>Pezizomycotina</taxon>
        <taxon>Sordariomycetes</taxon>
        <taxon>Xylariomycetidae</taxon>
        <taxon>Xylariales</taxon>
        <taxon>Xylariaceae</taxon>
        <taxon>Xylaria</taxon>
    </lineage>
</organism>
<dbReference type="InterPro" id="IPR025676">
    <property type="entry name" value="Clr5_dom"/>
</dbReference>
<sequence length="625" mass="69626">MRTFKAYTPAESGYSARIKDDEWERHREKLVGLHRQGLPRREMLDILRHEDGFTPSLPQLNARLHMWGLRRYDTAKSTPRPTPAINESAPNPRRANQHGRSSNRIPADSQILATVPSGNRPTGAPPSNAQNMHLEAQEYHILNLESLSSEENSTGDEFVILTPSITPETSSGVESTPSSLNSVSSSRQGLIRNEEPPLEINGGLQMIEGHSTTAASSSLSSSIPVNARAASPYAVPKIQMPEDMATTDKLLRCVNDFAALMISKGQRSRPSFVLGHGQGPDHHQLNEIRRQQIRSCINATTESYEGAHYYLKLGEPSKAIRKFHEAVPTVLPMFGEVNLFLLTRLIEIATWSSWKKFPGYEPVVFRFLAASAAQRLGLQHPLVLLLGCFAQAAAISPSYPTVWSCVIDHIDHMADDKMPRAEAQSIRIKAYFYLIRVLRNNGNHCAAIQRCHELIQLCIAIDGTRAFSSNRARYNLGVNYCESGNLDAAITAYQEARKYRGTADVPYDGWVFSVFASSEIAQLYEQKSDIAKAGEYYEEALLGFTQCGGDSSSGALLMLKDLLEFHERHNHVETLTQIAENYPACYSLLKGGRLDDEQRWVGRRVTTQASRGKVARAWTWTSPMT</sequence>
<dbReference type="Pfam" id="PF14420">
    <property type="entry name" value="Clr5"/>
    <property type="match status" value="1"/>
</dbReference>
<evidence type="ECO:0000259" key="2">
    <source>
        <dbReference type="Pfam" id="PF14420"/>
    </source>
</evidence>
<dbReference type="Gene3D" id="1.25.40.10">
    <property type="entry name" value="Tetratricopeptide repeat domain"/>
    <property type="match status" value="1"/>
</dbReference>
<gene>
    <name evidence="3" type="ORF">GQX73_g10139</name>
</gene>
<name>A0A7C8ILK6_9PEZI</name>
<dbReference type="InParanoid" id="A0A7C8ILK6"/>
<feature type="region of interest" description="Disordered" evidence="1">
    <location>
        <begin position="74"/>
        <end position="107"/>
    </location>
</feature>
<reference evidence="3 4" key="1">
    <citation type="submission" date="2019-12" db="EMBL/GenBank/DDBJ databases">
        <title>Draft genome sequence of the ascomycete Xylaria multiplex DSM 110363.</title>
        <authorList>
            <person name="Buettner E."/>
            <person name="Kellner H."/>
        </authorList>
    </citation>
    <scope>NUCLEOTIDE SEQUENCE [LARGE SCALE GENOMIC DNA]</scope>
    <source>
        <strain evidence="3 4">DSM 110363</strain>
    </source>
</reference>
<dbReference type="AlphaFoldDB" id="A0A7C8ILK6"/>
<feature type="compositionally biased region" description="Low complexity" evidence="1">
    <location>
        <begin position="175"/>
        <end position="186"/>
    </location>
</feature>
<feature type="region of interest" description="Disordered" evidence="1">
    <location>
        <begin position="166"/>
        <end position="189"/>
    </location>
</feature>
<comment type="caution">
    <text evidence="3">The sequence shown here is derived from an EMBL/GenBank/DDBJ whole genome shotgun (WGS) entry which is preliminary data.</text>
</comment>
<proteinExistence type="predicted"/>
<evidence type="ECO:0000256" key="1">
    <source>
        <dbReference type="SAM" id="MobiDB-lite"/>
    </source>
</evidence>
<dbReference type="SUPFAM" id="SSF48452">
    <property type="entry name" value="TPR-like"/>
    <property type="match status" value="1"/>
</dbReference>